<dbReference type="SUPFAM" id="SSF53901">
    <property type="entry name" value="Thiolase-like"/>
    <property type="match status" value="2"/>
</dbReference>
<comment type="similarity">
    <text evidence="1 3">Belongs to the thiolase-like superfamily. Beta-ketoacyl-ACP synthases family.</text>
</comment>
<dbReference type="Pfam" id="PF02801">
    <property type="entry name" value="Ketoacyl-synt_C"/>
    <property type="match status" value="1"/>
</dbReference>
<dbReference type="EMBL" id="LT605205">
    <property type="protein sequence ID" value="SCD19399.1"/>
    <property type="molecule type" value="Genomic_DNA"/>
</dbReference>
<dbReference type="InterPro" id="IPR020841">
    <property type="entry name" value="PKS_Beta-ketoAc_synthase_dom"/>
</dbReference>
<evidence type="ECO:0000313" key="5">
    <source>
        <dbReference type="EMBL" id="SCD19399.1"/>
    </source>
</evidence>
<dbReference type="CDD" id="cd00834">
    <property type="entry name" value="KAS_I_II"/>
    <property type="match status" value="1"/>
</dbReference>
<feature type="domain" description="Ketosynthase family 3 (KS3)" evidence="4">
    <location>
        <begin position="1"/>
        <end position="396"/>
    </location>
</feature>
<dbReference type="SMART" id="SM00825">
    <property type="entry name" value="PKS_KS"/>
    <property type="match status" value="1"/>
</dbReference>
<dbReference type="InterPro" id="IPR014030">
    <property type="entry name" value="Ketoacyl_synth_N"/>
</dbReference>
<dbReference type="InterPro" id="IPR014031">
    <property type="entry name" value="Ketoacyl_synth_C"/>
</dbReference>
<dbReference type="Proteomes" id="UP000187464">
    <property type="component" value="Chromosome I"/>
</dbReference>
<dbReference type="AlphaFoldDB" id="A0A1R3SZU3"/>
<dbReference type="InterPro" id="IPR000794">
    <property type="entry name" value="Beta-ketoacyl_synthase"/>
</dbReference>
<evidence type="ECO:0000256" key="3">
    <source>
        <dbReference type="RuleBase" id="RU003694"/>
    </source>
</evidence>
<dbReference type="EC" id="2.3.1.179" evidence="5"/>
<dbReference type="GO" id="GO:0006633">
    <property type="term" value="P:fatty acid biosynthetic process"/>
    <property type="evidence" value="ECO:0007669"/>
    <property type="project" value="TreeGrafter"/>
</dbReference>
<dbReference type="RefSeq" id="WP_076928693.1">
    <property type="nucleotide sequence ID" value="NZ_LT605205.1"/>
</dbReference>
<dbReference type="PROSITE" id="PS52004">
    <property type="entry name" value="KS3_2"/>
    <property type="match status" value="1"/>
</dbReference>
<evidence type="ECO:0000313" key="6">
    <source>
        <dbReference type="Proteomes" id="UP000187464"/>
    </source>
</evidence>
<evidence type="ECO:0000256" key="2">
    <source>
        <dbReference type="ARBA" id="ARBA00022679"/>
    </source>
</evidence>
<dbReference type="PANTHER" id="PTHR11712:SF336">
    <property type="entry name" value="3-OXOACYL-[ACYL-CARRIER-PROTEIN] SYNTHASE, MITOCHONDRIAL"/>
    <property type="match status" value="1"/>
</dbReference>
<dbReference type="GO" id="GO:0005829">
    <property type="term" value="C:cytosol"/>
    <property type="evidence" value="ECO:0007669"/>
    <property type="project" value="TreeGrafter"/>
</dbReference>
<evidence type="ECO:0000259" key="4">
    <source>
        <dbReference type="PROSITE" id="PS52004"/>
    </source>
</evidence>
<dbReference type="GO" id="GO:0004315">
    <property type="term" value="F:3-oxoacyl-[acyl-carrier-protein] synthase activity"/>
    <property type="evidence" value="ECO:0007669"/>
    <property type="project" value="UniProtKB-EC"/>
</dbReference>
<dbReference type="KEGG" id="psac:PSM36_0569"/>
<keyword evidence="2 3" id="KW-0808">Transferase</keyword>
<sequence>MAVVITGYEIQSPLGCTCEESFASLQAGLSRVGNIQSFDAEGFPFKAAGEVRENGQVVATPSNIDRKVYFLERALSQLIENTTLDARYTSAERIMNIGTGIDYIDIASFFNHREYRQPPGSETTYYKTAAQIKKMAFEKQVSGGCNIFTAACVASAQAIGLSYRMIKRGMKRAILTGGSDSMISYVNYMGFYLLGAMSTDPNPATACKPFDRRRSGTVLGEGAAMLLLEESSLAREEEILAKIVGYGCTMDAYAITDPDPSARQLAKAIRLALEDAALAPGLIDCVHLHGTGTPKNAPAEYLALRQVFGERVAELPVYSMKGQTGHLVGSCTAVEMLAVMHSIREQEVPPTLNFTESDPEAPLFVVRGKPLSLPIRYVLKLNSSFGGHNTAIIIEKYQ</sequence>
<accession>A0A1R3SZU3</accession>
<dbReference type="STRING" id="1642647.PSM36_0569"/>
<organism evidence="5 6">
    <name type="scientific">Proteiniphilum saccharofermentans</name>
    <dbReference type="NCBI Taxonomy" id="1642647"/>
    <lineage>
        <taxon>Bacteria</taxon>
        <taxon>Pseudomonadati</taxon>
        <taxon>Bacteroidota</taxon>
        <taxon>Bacteroidia</taxon>
        <taxon>Bacteroidales</taxon>
        <taxon>Dysgonomonadaceae</taxon>
        <taxon>Proteiniphilum</taxon>
    </lineage>
</organism>
<dbReference type="Gene3D" id="3.40.47.10">
    <property type="match status" value="2"/>
</dbReference>
<dbReference type="PANTHER" id="PTHR11712">
    <property type="entry name" value="POLYKETIDE SYNTHASE-RELATED"/>
    <property type="match status" value="1"/>
</dbReference>
<evidence type="ECO:0000256" key="1">
    <source>
        <dbReference type="ARBA" id="ARBA00008467"/>
    </source>
</evidence>
<protein>
    <submittedName>
        <fullName evidence="5">Beta-ketoacyl-acyl carrier protein synthase</fullName>
        <ecNumber evidence="5">2.3.1.179</ecNumber>
    </submittedName>
</protein>
<dbReference type="Pfam" id="PF00109">
    <property type="entry name" value="ketoacyl-synt"/>
    <property type="match status" value="1"/>
</dbReference>
<dbReference type="InterPro" id="IPR016039">
    <property type="entry name" value="Thiolase-like"/>
</dbReference>
<keyword evidence="6" id="KW-1185">Reference proteome</keyword>
<reference evidence="5 6" key="1">
    <citation type="submission" date="2016-08" db="EMBL/GenBank/DDBJ databases">
        <authorList>
            <person name="Seilhamer J.J."/>
        </authorList>
    </citation>
    <scope>NUCLEOTIDE SEQUENCE [LARGE SCALE GENOMIC DNA]</scope>
    <source>
        <strain evidence="5">M3/6</strain>
    </source>
</reference>
<proteinExistence type="inferred from homology"/>
<keyword evidence="5" id="KW-0012">Acyltransferase</keyword>
<gene>
    <name evidence="5" type="ORF">PSM36_0569</name>
</gene>
<name>A0A1R3SZU3_9BACT</name>